<dbReference type="GO" id="GO:0008270">
    <property type="term" value="F:zinc ion binding"/>
    <property type="evidence" value="ECO:0007669"/>
    <property type="project" value="UniProtKB-KW"/>
</dbReference>
<keyword evidence="9" id="KW-1185">Reference proteome</keyword>
<evidence type="ECO:0000256" key="1">
    <source>
        <dbReference type="ARBA" id="ARBA00004123"/>
    </source>
</evidence>
<keyword evidence="7" id="KW-1133">Transmembrane helix</keyword>
<dbReference type="EMBL" id="BSXT01000607">
    <property type="protein sequence ID" value="GMF30916.1"/>
    <property type="molecule type" value="Genomic_DNA"/>
</dbReference>
<dbReference type="GO" id="GO:0005634">
    <property type="term" value="C:nucleus"/>
    <property type="evidence" value="ECO:0007669"/>
    <property type="project" value="UniProtKB-SubCell"/>
</dbReference>
<feature type="compositionally biased region" description="Low complexity" evidence="6">
    <location>
        <begin position="17"/>
        <end position="26"/>
    </location>
</feature>
<protein>
    <submittedName>
        <fullName evidence="8">Unnamed protein product</fullName>
    </submittedName>
</protein>
<evidence type="ECO:0000256" key="7">
    <source>
        <dbReference type="SAM" id="Phobius"/>
    </source>
</evidence>
<evidence type="ECO:0000256" key="4">
    <source>
        <dbReference type="ARBA" id="ARBA00022833"/>
    </source>
</evidence>
<proteinExistence type="predicted"/>
<dbReference type="InterPro" id="IPR052035">
    <property type="entry name" value="ZnF_BED_domain_contain"/>
</dbReference>
<comment type="caution">
    <text evidence="8">The sequence shown here is derived from an EMBL/GenBank/DDBJ whole genome shotgun (WGS) entry which is preliminary data.</text>
</comment>
<evidence type="ECO:0000313" key="9">
    <source>
        <dbReference type="Proteomes" id="UP001165121"/>
    </source>
</evidence>
<keyword evidence="7" id="KW-0812">Transmembrane</keyword>
<dbReference type="InterPro" id="IPR012337">
    <property type="entry name" value="RNaseH-like_sf"/>
</dbReference>
<accession>A0A9W6X4Y7</accession>
<evidence type="ECO:0000313" key="8">
    <source>
        <dbReference type="EMBL" id="GMF30916.1"/>
    </source>
</evidence>
<dbReference type="Proteomes" id="UP001165121">
    <property type="component" value="Unassembled WGS sequence"/>
</dbReference>
<reference evidence="8" key="1">
    <citation type="submission" date="2023-04" db="EMBL/GenBank/DDBJ databases">
        <title>Phytophthora fragariaefolia NBRC 109709.</title>
        <authorList>
            <person name="Ichikawa N."/>
            <person name="Sato H."/>
            <person name="Tonouchi N."/>
        </authorList>
    </citation>
    <scope>NUCLEOTIDE SEQUENCE</scope>
    <source>
        <strain evidence="8">NBRC 109709</strain>
    </source>
</reference>
<keyword evidence="2" id="KW-0479">Metal-binding</keyword>
<dbReference type="SUPFAM" id="SSF53098">
    <property type="entry name" value="Ribonuclease H-like"/>
    <property type="match status" value="1"/>
</dbReference>
<sequence>MRSATKTRPRTNDGDDSVSTAGVSTTSSHKRQRYIREVFDNVFAEDDLAEFERLLIHFQADNCLPDRFIERQSTRRLFEFLNKDCLKALPKGHDLGGRILDKHSTHAEEDELNKLWHRQKNCGGRVNLLCNMWQNIAKAHLLGCQLALFGIVAAFGLYPTGARYDGAAIAQEMEKVMATVETKGWKIGGVVTDDDAGQCGRARRILALRHPRVAFVHCFANDISNLVKAVLNTACRKLITQASLATVTLNVSSSKWSIRAKAVITETYGKPLGFINLCETRWNSMQGCFASLLRVRNALQQFATRYIDDVEFPEPLRVFCEPVFWSNLAAVEEIIRPLSNVSYKLQRGENTLADVVESYRDIYRGFMRDFDNMGLVVLVEKRWHRCEQPLMLLALFLHPRHVCLAVAIHKEAPRLLFLERLCGYGVYYYRRYFEFDNTEEINDLAADMHAWYRGHFVDKANAYFNGDVAQYWSFAADLRPKSKLPELAVVILSIAANTATCERYFSELASIHTAIKNRMKIDTARKLSLVRKAVRELDKVEDGMKEYTTLKRIVVAAEETRIGNCGSLSAQTSKEIEESHVIEHQETPSLETPEYWHDIFDVLDSDEAARMTAVNDNLQTQEEPLTTHMELNQIVYSGYEEDIPEPDTTEYPPINVKTFPSETKLTGIRGQKFSLSTLFPTENTFGLGPYLNTFE</sequence>
<feature type="transmembrane region" description="Helical" evidence="7">
    <location>
        <begin position="139"/>
        <end position="158"/>
    </location>
</feature>
<keyword evidence="4" id="KW-0862">Zinc</keyword>
<keyword evidence="5" id="KW-0539">Nucleus</keyword>
<evidence type="ECO:0000256" key="2">
    <source>
        <dbReference type="ARBA" id="ARBA00022723"/>
    </source>
</evidence>
<comment type="subcellular location">
    <subcellularLocation>
        <location evidence="1">Nucleus</location>
    </subcellularLocation>
</comment>
<gene>
    <name evidence="8" type="ORF">Pfra01_000695200</name>
</gene>
<dbReference type="PANTHER" id="PTHR46481">
    <property type="entry name" value="ZINC FINGER BED DOMAIN-CONTAINING PROTEIN 4"/>
    <property type="match status" value="1"/>
</dbReference>
<dbReference type="AlphaFoldDB" id="A0A9W6X4Y7"/>
<evidence type="ECO:0000256" key="6">
    <source>
        <dbReference type="SAM" id="MobiDB-lite"/>
    </source>
</evidence>
<dbReference type="PANTHER" id="PTHR46481:SF10">
    <property type="entry name" value="ZINC FINGER BED DOMAIN-CONTAINING PROTEIN 39"/>
    <property type="match status" value="1"/>
</dbReference>
<evidence type="ECO:0000256" key="3">
    <source>
        <dbReference type="ARBA" id="ARBA00022771"/>
    </source>
</evidence>
<name>A0A9W6X4Y7_9STRA</name>
<keyword evidence="3" id="KW-0863">Zinc-finger</keyword>
<organism evidence="8 9">
    <name type="scientific">Phytophthora fragariaefolia</name>
    <dbReference type="NCBI Taxonomy" id="1490495"/>
    <lineage>
        <taxon>Eukaryota</taxon>
        <taxon>Sar</taxon>
        <taxon>Stramenopiles</taxon>
        <taxon>Oomycota</taxon>
        <taxon>Peronosporomycetes</taxon>
        <taxon>Peronosporales</taxon>
        <taxon>Peronosporaceae</taxon>
        <taxon>Phytophthora</taxon>
    </lineage>
</organism>
<feature type="region of interest" description="Disordered" evidence="6">
    <location>
        <begin position="1"/>
        <end position="26"/>
    </location>
</feature>
<evidence type="ECO:0000256" key="5">
    <source>
        <dbReference type="ARBA" id="ARBA00023242"/>
    </source>
</evidence>
<dbReference type="OrthoDB" id="91442at2759"/>
<keyword evidence="7" id="KW-0472">Membrane</keyword>